<keyword evidence="2" id="KW-1185">Reference proteome</keyword>
<accession>A0ABW7CFG3</accession>
<evidence type="ECO:0000313" key="2">
    <source>
        <dbReference type="Proteomes" id="UP001604335"/>
    </source>
</evidence>
<sequence>MSRSLSFGGAIATVAVGFHHLPNFDHEIPGFWGQFPLNLWFEADLVCAEL</sequence>
<reference evidence="2" key="1">
    <citation type="journal article" date="2024" name="Algal Res.">
        <title>Biochemical, toxicological and genomic investigation of a high-biomass producing Limnothrix strain isolated from Italian shallow drinking water reservoir.</title>
        <authorList>
            <person name="Simonazzi M."/>
            <person name="Shishido T.K."/>
            <person name="Delbaje E."/>
            <person name="Wahlsten M."/>
            <person name="Fewer D.P."/>
            <person name="Sivonen K."/>
            <person name="Pezzolesi L."/>
            <person name="Pistocchi R."/>
        </authorList>
    </citation>
    <scope>NUCLEOTIDE SEQUENCE [LARGE SCALE GENOMIC DNA]</scope>
    <source>
        <strain evidence="2">LRLZ20PSL1</strain>
    </source>
</reference>
<organism evidence="1 2">
    <name type="scientific">Limnothrix redekei LRLZ20PSL1</name>
    <dbReference type="NCBI Taxonomy" id="3112953"/>
    <lineage>
        <taxon>Bacteria</taxon>
        <taxon>Bacillati</taxon>
        <taxon>Cyanobacteriota</taxon>
        <taxon>Cyanophyceae</taxon>
        <taxon>Pseudanabaenales</taxon>
        <taxon>Pseudanabaenaceae</taxon>
        <taxon>Limnothrix</taxon>
    </lineage>
</organism>
<dbReference type="Proteomes" id="UP001604335">
    <property type="component" value="Unassembled WGS sequence"/>
</dbReference>
<evidence type="ECO:0000313" key="1">
    <source>
        <dbReference type="EMBL" id="MFG3818979.1"/>
    </source>
</evidence>
<comment type="caution">
    <text evidence="1">The sequence shown here is derived from an EMBL/GenBank/DDBJ whole genome shotgun (WGS) entry which is preliminary data.</text>
</comment>
<protein>
    <submittedName>
        <fullName evidence="1">Uncharacterized protein</fullName>
    </submittedName>
</protein>
<gene>
    <name evidence="1" type="ORF">VPK24_15155</name>
</gene>
<name>A0ABW7CFG3_9CYAN</name>
<dbReference type="EMBL" id="JAZAQF010000086">
    <property type="protein sequence ID" value="MFG3818979.1"/>
    <property type="molecule type" value="Genomic_DNA"/>
</dbReference>
<dbReference type="RefSeq" id="WP_393014633.1">
    <property type="nucleotide sequence ID" value="NZ_JAZAQF010000086.1"/>
</dbReference>
<proteinExistence type="predicted"/>